<dbReference type="EMBL" id="JAATIT010000002">
    <property type="protein sequence ID" value="NJB89999.1"/>
    <property type="molecule type" value="Genomic_DNA"/>
</dbReference>
<dbReference type="SUPFAM" id="SSF51735">
    <property type="entry name" value="NAD(P)-binding Rossmann-fold domains"/>
    <property type="match status" value="1"/>
</dbReference>
<dbReference type="Proteomes" id="UP000535078">
    <property type="component" value="Unassembled WGS sequence"/>
</dbReference>
<reference evidence="3 4" key="1">
    <citation type="submission" date="2020-03" db="EMBL/GenBank/DDBJ databases">
        <title>Genomic Encyclopedia of Type Strains, Phase IV (KMG-IV): sequencing the most valuable type-strain genomes for metagenomic binning, comparative biology and taxonomic classification.</title>
        <authorList>
            <person name="Goeker M."/>
        </authorList>
    </citation>
    <scope>NUCLEOTIDE SEQUENCE [LARGE SCALE GENOMIC DNA]</scope>
    <source>
        <strain evidence="3 4">DSM 25229</strain>
    </source>
</reference>
<dbReference type="Gene3D" id="3.40.50.720">
    <property type="entry name" value="NAD(P)-binding Rossmann-like Domain"/>
    <property type="match status" value="1"/>
</dbReference>
<dbReference type="PRINTS" id="PR00080">
    <property type="entry name" value="SDRFAMILY"/>
</dbReference>
<evidence type="ECO:0000313" key="3">
    <source>
        <dbReference type="EMBL" id="NJB89999.1"/>
    </source>
</evidence>
<comment type="similarity">
    <text evidence="1">Belongs to the short-chain dehydrogenases/reductases (SDR) family.</text>
</comment>
<proteinExistence type="inferred from homology"/>
<evidence type="ECO:0000313" key="4">
    <source>
        <dbReference type="Proteomes" id="UP000535078"/>
    </source>
</evidence>
<keyword evidence="4" id="KW-1185">Reference proteome</keyword>
<dbReference type="PANTHER" id="PTHR42760">
    <property type="entry name" value="SHORT-CHAIN DEHYDROGENASES/REDUCTASES FAMILY MEMBER"/>
    <property type="match status" value="1"/>
</dbReference>
<dbReference type="FunFam" id="3.40.50.720:FF:000173">
    <property type="entry name" value="3-oxoacyl-[acyl-carrier protein] reductase"/>
    <property type="match status" value="1"/>
</dbReference>
<accession>A0A7X5XS63</accession>
<name>A0A7X5XS63_9SPHN</name>
<dbReference type="PANTHER" id="PTHR42760:SF135">
    <property type="entry name" value="BLL7886 PROTEIN"/>
    <property type="match status" value="1"/>
</dbReference>
<dbReference type="GO" id="GO:0016616">
    <property type="term" value="F:oxidoreductase activity, acting on the CH-OH group of donors, NAD or NADP as acceptor"/>
    <property type="evidence" value="ECO:0007669"/>
    <property type="project" value="TreeGrafter"/>
</dbReference>
<dbReference type="InterPro" id="IPR002347">
    <property type="entry name" value="SDR_fam"/>
</dbReference>
<sequence>MAKTPESEQRRWVVTGASRGLGLAIARLAASKGDKVALVARGKDIDAQAKTIGENAIGLVADVTDPASVTRACAEVAERWGGIDVLVNNAGLHRGGLIGSLALDDWQAVLDTNLSGPLNFVRAALPYLGEGGAVVNIGAIVGLRGFSGDAAYGASKAGLAGLTQVLAVELARRGIRVNLVIPGMTSTEMTAGISARAKAKLVAAIPLGREGTAEELADVVWWVAGSPYMTGSIISNDGGLLCRL</sequence>
<dbReference type="PROSITE" id="PS00061">
    <property type="entry name" value="ADH_SHORT"/>
    <property type="match status" value="1"/>
</dbReference>
<dbReference type="InterPro" id="IPR036291">
    <property type="entry name" value="NAD(P)-bd_dom_sf"/>
</dbReference>
<gene>
    <name evidence="3" type="ORF">GGR90_002174</name>
</gene>
<dbReference type="AlphaFoldDB" id="A0A7X5XS63"/>
<dbReference type="RefSeq" id="WP_167921442.1">
    <property type="nucleotide sequence ID" value="NZ_JAATIT010000002.1"/>
</dbReference>
<dbReference type="GO" id="GO:0030497">
    <property type="term" value="P:fatty acid elongation"/>
    <property type="evidence" value="ECO:0007669"/>
    <property type="project" value="TreeGrafter"/>
</dbReference>
<keyword evidence="2" id="KW-0560">Oxidoreductase</keyword>
<evidence type="ECO:0000256" key="2">
    <source>
        <dbReference type="ARBA" id="ARBA00023002"/>
    </source>
</evidence>
<dbReference type="InterPro" id="IPR020904">
    <property type="entry name" value="Sc_DH/Rdtase_CS"/>
</dbReference>
<protein>
    <submittedName>
        <fullName evidence="3">NAD(P)-dependent dehydrogenase (Short-subunit alcohol dehydrogenase family)</fullName>
    </submittedName>
</protein>
<dbReference type="Pfam" id="PF13561">
    <property type="entry name" value="adh_short_C2"/>
    <property type="match status" value="1"/>
</dbReference>
<evidence type="ECO:0000256" key="1">
    <source>
        <dbReference type="ARBA" id="ARBA00006484"/>
    </source>
</evidence>
<comment type="caution">
    <text evidence="3">The sequence shown here is derived from an EMBL/GenBank/DDBJ whole genome shotgun (WGS) entry which is preliminary data.</text>
</comment>
<organism evidence="3 4">
    <name type="scientific">Sphingopyxis italica</name>
    <dbReference type="NCBI Taxonomy" id="1129133"/>
    <lineage>
        <taxon>Bacteria</taxon>
        <taxon>Pseudomonadati</taxon>
        <taxon>Pseudomonadota</taxon>
        <taxon>Alphaproteobacteria</taxon>
        <taxon>Sphingomonadales</taxon>
        <taxon>Sphingomonadaceae</taxon>
        <taxon>Sphingopyxis</taxon>
    </lineage>
</organism>
<dbReference type="PRINTS" id="PR00081">
    <property type="entry name" value="GDHRDH"/>
</dbReference>